<dbReference type="InterPro" id="IPR002563">
    <property type="entry name" value="Flavin_Rdtase-like_dom"/>
</dbReference>
<dbReference type="InterPro" id="IPR052174">
    <property type="entry name" value="Flavoredoxin"/>
</dbReference>
<proteinExistence type="inferred from homology"/>
<feature type="domain" description="Flavin reductase like" evidence="4">
    <location>
        <begin position="13"/>
        <end position="152"/>
    </location>
</feature>
<dbReference type="PANTHER" id="PTHR43567">
    <property type="entry name" value="FLAVOREDOXIN-RELATED-RELATED"/>
    <property type="match status" value="1"/>
</dbReference>
<dbReference type="Pfam" id="PF01613">
    <property type="entry name" value="Flavin_Reduct"/>
    <property type="match status" value="1"/>
</dbReference>
<dbReference type="SUPFAM" id="SSF50475">
    <property type="entry name" value="FMN-binding split barrel"/>
    <property type="match status" value="1"/>
</dbReference>
<keyword evidence="2" id="KW-0285">Flavoprotein</keyword>
<dbReference type="GO" id="GO:0016646">
    <property type="term" value="F:oxidoreductase activity, acting on the CH-NH group of donors, NAD or NADP as acceptor"/>
    <property type="evidence" value="ECO:0007669"/>
    <property type="project" value="UniProtKB-ARBA"/>
</dbReference>
<evidence type="ECO:0000313" key="8">
    <source>
        <dbReference type="Proteomes" id="UP000829756"/>
    </source>
</evidence>
<dbReference type="PANTHER" id="PTHR43567:SF1">
    <property type="entry name" value="FLAVOREDOXIN"/>
    <property type="match status" value="1"/>
</dbReference>
<reference evidence="6" key="2">
    <citation type="submission" date="2021-12" db="EMBL/GenBank/DDBJ databases">
        <authorList>
            <person name="Veyrier F.J."/>
        </authorList>
    </citation>
    <scope>NUCLEOTIDE SEQUENCE</scope>
    <source>
        <strain evidence="6">1258/02</strain>
    </source>
</reference>
<dbReference type="InterPro" id="IPR012349">
    <property type="entry name" value="Split_barrel_FMN-bd"/>
</dbReference>
<dbReference type="KEGG" id="usu:LVJ78_00570"/>
<dbReference type="SMART" id="SM00903">
    <property type="entry name" value="Flavin_Reduct"/>
    <property type="match status" value="1"/>
</dbReference>
<keyword evidence="7" id="KW-1185">Reference proteome</keyword>
<dbReference type="GO" id="GO:0010181">
    <property type="term" value="F:FMN binding"/>
    <property type="evidence" value="ECO:0007669"/>
    <property type="project" value="InterPro"/>
</dbReference>
<evidence type="ECO:0000256" key="3">
    <source>
        <dbReference type="ARBA" id="ARBA00038054"/>
    </source>
</evidence>
<reference evidence="6" key="3">
    <citation type="journal article" date="2022" name="Res Sq">
        <title>Evolution of multicellular longitudinally dividing oral cavity symbionts (Neisseriaceae).</title>
        <authorList>
            <person name="Nyongesa S."/>
            <person name="Weber P."/>
            <person name="Bernet E."/>
            <person name="Pullido F."/>
            <person name="Nieckarz M."/>
            <person name="Delaby M."/>
            <person name="Nieves C."/>
            <person name="Viehboeck T."/>
            <person name="Krause N."/>
            <person name="Rivera-Millot A."/>
            <person name="Nakamura A."/>
            <person name="Vischer N."/>
            <person name="VanNieuwenhze M."/>
            <person name="Brun Y."/>
            <person name="Cava F."/>
            <person name="Bulgheresi S."/>
            <person name="Veyrier F."/>
        </authorList>
    </citation>
    <scope>NUCLEOTIDE SEQUENCE</scope>
    <source>
        <strain evidence="6">1258/02</strain>
    </source>
</reference>
<protein>
    <submittedName>
        <fullName evidence="5">Flavin reductase (DIM6/NTAB) family NADH-FMN oxidoreductase RutF</fullName>
    </submittedName>
    <submittedName>
        <fullName evidence="6">Flavin reductase family protein</fullName>
    </submittedName>
</protein>
<organism evidence="6 8">
    <name type="scientific">Uruburuella suis</name>
    <dbReference type="NCBI Taxonomy" id="252130"/>
    <lineage>
        <taxon>Bacteria</taxon>
        <taxon>Pseudomonadati</taxon>
        <taxon>Pseudomonadota</taxon>
        <taxon>Betaproteobacteria</taxon>
        <taxon>Neisseriales</taxon>
        <taxon>Neisseriaceae</taxon>
        <taxon>Uruburuella</taxon>
    </lineage>
</organism>
<dbReference type="AlphaFoldDB" id="A0AAE9GTB5"/>
<dbReference type="Gene3D" id="2.30.110.10">
    <property type="entry name" value="Electron Transport, Fmn-binding Protein, Chain A"/>
    <property type="match status" value="1"/>
</dbReference>
<comment type="cofactor">
    <cofactor evidence="1">
        <name>FMN</name>
        <dbReference type="ChEBI" id="CHEBI:58210"/>
    </cofactor>
</comment>
<evidence type="ECO:0000259" key="4">
    <source>
        <dbReference type="SMART" id="SM00903"/>
    </source>
</evidence>
<sequence length="192" mass="21200">MSIQAVELIKAYRLLNIGATTLISAKHDGVENVMAAAWVGALDYQPPKVTAVIDKIAYTRPLIEKSGCFAIQIPVAAQAELVLAMGESRHDHPDKLANVPLFYPPGFDIPLVQGCAAWLVCRLINEPHNQQAHDLFIGEVVAAWADERIFKHGHWQFDNAPDEWRTLHYVAGGQFYAIGKGFNLKQGSNVDD</sequence>
<evidence type="ECO:0000313" key="5">
    <source>
        <dbReference type="EMBL" id="TCP06483.1"/>
    </source>
</evidence>
<comment type="similarity">
    <text evidence="3">Belongs to the flavoredoxin family.</text>
</comment>
<dbReference type="Proteomes" id="UP000829756">
    <property type="component" value="Chromosome"/>
</dbReference>
<evidence type="ECO:0000313" key="6">
    <source>
        <dbReference type="EMBL" id="UOO79565.1"/>
    </source>
</evidence>
<evidence type="ECO:0000313" key="7">
    <source>
        <dbReference type="Proteomes" id="UP000294721"/>
    </source>
</evidence>
<dbReference type="EMBL" id="SLXE01000011">
    <property type="protein sequence ID" value="TCP06483.1"/>
    <property type="molecule type" value="Genomic_DNA"/>
</dbReference>
<reference evidence="5 7" key="1">
    <citation type="submission" date="2019-03" db="EMBL/GenBank/DDBJ databases">
        <title>Genomic Encyclopedia of Type Strains, Phase IV (KMG-IV): sequencing the most valuable type-strain genomes for metagenomic binning, comparative biology and taxonomic classification.</title>
        <authorList>
            <person name="Goeker M."/>
        </authorList>
    </citation>
    <scope>NUCLEOTIDE SEQUENCE [LARGE SCALE GENOMIC DNA]</scope>
    <source>
        <strain evidence="5 7">DSM 17474</strain>
    </source>
</reference>
<accession>A0AAE9GTB5</accession>
<name>A0AAE9GTB5_9NEIS</name>
<dbReference type="EMBL" id="CP091507">
    <property type="protein sequence ID" value="UOO79565.1"/>
    <property type="molecule type" value="Genomic_DNA"/>
</dbReference>
<evidence type="ECO:0000256" key="1">
    <source>
        <dbReference type="ARBA" id="ARBA00001917"/>
    </source>
</evidence>
<evidence type="ECO:0000256" key="2">
    <source>
        <dbReference type="ARBA" id="ARBA00022630"/>
    </source>
</evidence>
<dbReference type="RefSeq" id="WP_132953725.1">
    <property type="nucleotide sequence ID" value="NZ_CP091507.1"/>
</dbReference>
<gene>
    <name evidence="5" type="ORF">EV680_11137</name>
    <name evidence="6" type="ORF">LVJ78_00570</name>
</gene>
<dbReference type="Proteomes" id="UP000294721">
    <property type="component" value="Unassembled WGS sequence"/>
</dbReference>